<reference evidence="7 8" key="1">
    <citation type="submission" date="2020-07" db="EMBL/GenBank/DDBJ databases">
        <title>Taxonomic revisions and descriptions of new bacterial species based on genomic comparisons in the high-G+C-content subgroup of the family Alcaligenaceae.</title>
        <authorList>
            <person name="Szabo A."/>
            <person name="Felfoldi T."/>
        </authorList>
    </citation>
    <scope>NUCLEOTIDE SEQUENCE [LARGE SCALE GENOMIC DNA]</scope>
    <source>
        <strain evidence="7 8">LMG 24012</strain>
    </source>
</reference>
<evidence type="ECO:0000256" key="1">
    <source>
        <dbReference type="ARBA" id="ARBA00001974"/>
    </source>
</evidence>
<comment type="cofactor">
    <cofactor evidence="1">
        <name>FAD</name>
        <dbReference type="ChEBI" id="CHEBI:57692"/>
    </cofactor>
</comment>
<dbReference type="AlphaFoldDB" id="A0A853G1J1"/>
<dbReference type="CDD" id="cd00567">
    <property type="entry name" value="ACAD"/>
    <property type="match status" value="1"/>
</dbReference>
<dbReference type="InterPro" id="IPR037069">
    <property type="entry name" value="AcylCoA_DH/ox_N_sf"/>
</dbReference>
<sequence>MTDELHEEIRKQLRDSAERYFGDQNDGRPLRSNDAGRWQDYLDFGWLSLNLPEHLGGSGLSHTYTSELLESMGYWLAREPYLFSAVFPAYLARSLEIRSIAASLLGSGRRLVPAWQESDADNTAGWSTTLVKQVDGTRTISGRKVFVPAWDMNSDLIVNACADGMHYLVRVPSDAVGVQAIPKRMADGSTTADITLQNVPVSEAFILAAGPRAHHAIEAGVQLATIGMSAQLHGLARGALATIVSYVNQRIQFGQAIGQFQAVRHRIADIAIAIELAGASWRHALKAYETHAGSAELRMAVGAAKIACSETALLAAKQCIQLHGAIGYTEEADPGQYLKVALTWATQLGGSLWHLEQVASSEIEVQLA</sequence>
<evidence type="ECO:0000313" key="8">
    <source>
        <dbReference type="Proteomes" id="UP000559809"/>
    </source>
</evidence>
<keyword evidence="4" id="KW-0274">FAD</keyword>
<accession>A0A853G1J1</accession>
<protein>
    <submittedName>
        <fullName evidence="7">Acyl-CoA dehydrogenase</fullName>
    </submittedName>
</protein>
<dbReference type="GO" id="GO:0003995">
    <property type="term" value="F:acyl-CoA dehydrogenase activity"/>
    <property type="evidence" value="ECO:0007669"/>
    <property type="project" value="TreeGrafter"/>
</dbReference>
<dbReference type="Gene3D" id="1.20.140.10">
    <property type="entry name" value="Butyryl-CoA Dehydrogenase, subunit A, domain 3"/>
    <property type="match status" value="1"/>
</dbReference>
<evidence type="ECO:0000313" key="7">
    <source>
        <dbReference type="EMBL" id="NYT48900.1"/>
    </source>
</evidence>
<dbReference type="InterPro" id="IPR009075">
    <property type="entry name" value="AcylCo_DH/oxidase_C"/>
</dbReference>
<comment type="similarity">
    <text evidence="2">Belongs to the acyl-CoA dehydrogenase family.</text>
</comment>
<comment type="caution">
    <text evidence="7">The sequence shown here is derived from an EMBL/GenBank/DDBJ whole genome shotgun (WGS) entry which is preliminary data.</text>
</comment>
<dbReference type="PANTHER" id="PTHR43884:SF20">
    <property type="entry name" value="ACYL-COA DEHYDROGENASE FADE28"/>
    <property type="match status" value="1"/>
</dbReference>
<evidence type="ECO:0000256" key="5">
    <source>
        <dbReference type="ARBA" id="ARBA00023002"/>
    </source>
</evidence>
<evidence type="ECO:0000256" key="3">
    <source>
        <dbReference type="ARBA" id="ARBA00022630"/>
    </source>
</evidence>
<dbReference type="InterPro" id="IPR009100">
    <property type="entry name" value="AcylCoA_DH/oxidase_NM_dom_sf"/>
</dbReference>
<dbReference type="Proteomes" id="UP000559809">
    <property type="component" value="Unassembled WGS sequence"/>
</dbReference>
<keyword evidence="5" id="KW-0560">Oxidoreductase</keyword>
<dbReference type="InterPro" id="IPR036250">
    <property type="entry name" value="AcylCo_DH-like_C"/>
</dbReference>
<gene>
    <name evidence="7" type="ORF">H0A72_06205</name>
</gene>
<dbReference type="EMBL" id="JACCEM010000003">
    <property type="protein sequence ID" value="NYT48900.1"/>
    <property type="molecule type" value="Genomic_DNA"/>
</dbReference>
<dbReference type="SUPFAM" id="SSF56645">
    <property type="entry name" value="Acyl-CoA dehydrogenase NM domain-like"/>
    <property type="match status" value="1"/>
</dbReference>
<dbReference type="SUPFAM" id="SSF47203">
    <property type="entry name" value="Acyl-CoA dehydrogenase C-terminal domain-like"/>
    <property type="match status" value="1"/>
</dbReference>
<evidence type="ECO:0000256" key="4">
    <source>
        <dbReference type="ARBA" id="ARBA00022827"/>
    </source>
</evidence>
<keyword evidence="8" id="KW-1185">Reference proteome</keyword>
<dbReference type="RefSeq" id="WP_180154204.1">
    <property type="nucleotide sequence ID" value="NZ_JACCEM010000003.1"/>
</dbReference>
<keyword evidence="3" id="KW-0285">Flavoprotein</keyword>
<dbReference type="PANTHER" id="PTHR43884">
    <property type="entry name" value="ACYL-COA DEHYDROGENASE"/>
    <property type="match status" value="1"/>
</dbReference>
<dbReference type="Gene3D" id="1.10.540.10">
    <property type="entry name" value="Acyl-CoA dehydrogenase/oxidase, N-terminal domain"/>
    <property type="match status" value="1"/>
</dbReference>
<organism evidence="7 8">
    <name type="scientific">Parapusillimonas granuli</name>
    <dbReference type="NCBI Taxonomy" id="380911"/>
    <lineage>
        <taxon>Bacteria</taxon>
        <taxon>Pseudomonadati</taxon>
        <taxon>Pseudomonadota</taxon>
        <taxon>Betaproteobacteria</taxon>
        <taxon>Burkholderiales</taxon>
        <taxon>Alcaligenaceae</taxon>
        <taxon>Parapusillimonas</taxon>
    </lineage>
</organism>
<evidence type="ECO:0000256" key="2">
    <source>
        <dbReference type="ARBA" id="ARBA00009347"/>
    </source>
</evidence>
<evidence type="ECO:0000259" key="6">
    <source>
        <dbReference type="Pfam" id="PF00441"/>
    </source>
</evidence>
<dbReference type="GO" id="GO:0050660">
    <property type="term" value="F:flavin adenine dinucleotide binding"/>
    <property type="evidence" value="ECO:0007669"/>
    <property type="project" value="InterPro"/>
</dbReference>
<dbReference type="Pfam" id="PF00441">
    <property type="entry name" value="Acyl-CoA_dh_1"/>
    <property type="match status" value="1"/>
</dbReference>
<proteinExistence type="inferred from homology"/>
<name>A0A853G1J1_9BURK</name>
<feature type="domain" description="Acyl-CoA dehydrogenase/oxidase C-terminal" evidence="6">
    <location>
        <begin position="225"/>
        <end position="351"/>
    </location>
</feature>